<evidence type="ECO:0000259" key="14">
    <source>
        <dbReference type="Pfam" id="PF01433"/>
    </source>
</evidence>
<keyword evidence="8" id="KW-0479">Metal-binding</keyword>
<dbReference type="InterPro" id="IPR038438">
    <property type="entry name" value="PepN_Ig-like_sf"/>
</dbReference>
<dbReference type="FunFam" id="2.60.40.1730:FF:000005">
    <property type="entry name" value="Aminopeptidase N"/>
    <property type="match status" value="1"/>
</dbReference>
<dbReference type="SUPFAM" id="SSF63737">
    <property type="entry name" value="Leukotriene A4 hydrolase N-terminal domain"/>
    <property type="match status" value="1"/>
</dbReference>
<organism evidence="18 19">
    <name type="scientific">Desulfobacter latus</name>
    <dbReference type="NCBI Taxonomy" id="2292"/>
    <lineage>
        <taxon>Bacteria</taxon>
        <taxon>Pseudomonadati</taxon>
        <taxon>Thermodesulfobacteriota</taxon>
        <taxon>Desulfobacteria</taxon>
        <taxon>Desulfobacterales</taxon>
        <taxon>Desulfobacteraceae</taxon>
        <taxon>Desulfobacter</taxon>
    </lineage>
</organism>
<evidence type="ECO:0000256" key="3">
    <source>
        <dbReference type="ARBA" id="ARBA00010136"/>
    </source>
</evidence>
<dbReference type="PRINTS" id="PR00756">
    <property type="entry name" value="ALADIPTASE"/>
</dbReference>
<evidence type="ECO:0000256" key="7">
    <source>
        <dbReference type="ARBA" id="ARBA00022670"/>
    </source>
</evidence>
<dbReference type="RefSeq" id="WP_178366306.1">
    <property type="nucleotide sequence ID" value="NZ_JACADJ010000019.1"/>
</dbReference>
<dbReference type="EC" id="3.4.11.2" evidence="4"/>
<evidence type="ECO:0000256" key="11">
    <source>
        <dbReference type="ARBA" id="ARBA00023049"/>
    </source>
</evidence>
<feature type="domain" description="Peptidase M1 alanyl aminopeptidase C-terminal" evidence="16">
    <location>
        <begin position="545"/>
        <end position="868"/>
    </location>
</feature>
<dbReference type="InterPro" id="IPR037144">
    <property type="entry name" value="Peptidase_M1_pepN_C_sf"/>
</dbReference>
<evidence type="ECO:0000259" key="17">
    <source>
        <dbReference type="Pfam" id="PF17900"/>
    </source>
</evidence>
<dbReference type="Gene3D" id="2.60.40.1730">
    <property type="entry name" value="tricorn interacting facor f3 domain"/>
    <property type="match status" value="1"/>
</dbReference>
<dbReference type="InterPro" id="IPR001930">
    <property type="entry name" value="Peptidase_M1"/>
</dbReference>
<dbReference type="Pfam" id="PF17432">
    <property type="entry name" value="DUF3458_C"/>
    <property type="match status" value="1"/>
</dbReference>
<evidence type="ECO:0000259" key="15">
    <source>
        <dbReference type="Pfam" id="PF11940"/>
    </source>
</evidence>
<comment type="function">
    <text evidence="13">Aminopeptidase N is involved in the degradation of intracellular peptides generated by protein breakdown during normal growth as well as in response to nutrient starvation.</text>
</comment>
<dbReference type="Pfam" id="PF11940">
    <property type="entry name" value="DUF3458"/>
    <property type="match status" value="1"/>
</dbReference>
<dbReference type="InterPro" id="IPR014782">
    <property type="entry name" value="Peptidase_M1_dom"/>
</dbReference>
<keyword evidence="7" id="KW-0645">Protease</keyword>
<dbReference type="GO" id="GO:0008237">
    <property type="term" value="F:metallopeptidase activity"/>
    <property type="evidence" value="ECO:0007669"/>
    <property type="project" value="UniProtKB-KW"/>
</dbReference>
<evidence type="ECO:0000256" key="12">
    <source>
        <dbReference type="ARBA" id="ARBA00029840"/>
    </source>
</evidence>
<evidence type="ECO:0000256" key="4">
    <source>
        <dbReference type="ARBA" id="ARBA00012564"/>
    </source>
</evidence>
<comment type="cofactor">
    <cofactor evidence="2">
        <name>Zn(2+)</name>
        <dbReference type="ChEBI" id="CHEBI:29105"/>
    </cofactor>
</comment>
<evidence type="ECO:0000256" key="13">
    <source>
        <dbReference type="ARBA" id="ARBA00059739"/>
    </source>
</evidence>
<dbReference type="PANTHER" id="PTHR46322">
    <property type="entry name" value="PUROMYCIN-SENSITIVE AMINOPEPTIDASE"/>
    <property type="match status" value="1"/>
</dbReference>
<dbReference type="NCBIfam" id="TIGR02414">
    <property type="entry name" value="pepN_proteo"/>
    <property type="match status" value="1"/>
</dbReference>
<dbReference type="GO" id="GO:0006508">
    <property type="term" value="P:proteolysis"/>
    <property type="evidence" value="ECO:0007669"/>
    <property type="project" value="UniProtKB-KW"/>
</dbReference>
<gene>
    <name evidence="18" type="primary">pepN</name>
    <name evidence="18" type="ORF">HXW94_07600</name>
</gene>
<evidence type="ECO:0000256" key="1">
    <source>
        <dbReference type="ARBA" id="ARBA00000098"/>
    </source>
</evidence>
<keyword evidence="9 18" id="KW-0378">Hydrolase</keyword>
<keyword evidence="11" id="KW-0482">Metalloprotease</keyword>
<dbReference type="InterPro" id="IPR045357">
    <property type="entry name" value="Aminopeptidase_N-like_N"/>
</dbReference>
<feature type="domain" description="Peptidase M1 membrane alanine aminopeptidase" evidence="14">
    <location>
        <begin position="230"/>
        <end position="442"/>
    </location>
</feature>
<dbReference type="InterPro" id="IPR024601">
    <property type="entry name" value="Peptidase_M1_pepN_C"/>
</dbReference>
<evidence type="ECO:0000256" key="6">
    <source>
        <dbReference type="ARBA" id="ARBA00022438"/>
    </source>
</evidence>
<reference evidence="18 19" key="1">
    <citation type="submission" date="2020-06" db="EMBL/GenBank/DDBJ databases">
        <title>High-quality draft genome of sulfate reducer Desulfobacter latus type strain AcrS2 isolated from marine sediment.</title>
        <authorList>
            <person name="Hoppe M."/>
            <person name="Larsen C.K."/>
            <person name="Marshall I.P.G."/>
            <person name="Schramm A."/>
            <person name="Marietou A.G."/>
        </authorList>
    </citation>
    <scope>NUCLEOTIDE SEQUENCE [LARGE SCALE GENOMIC DNA]</scope>
    <source>
        <strain evidence="18 19">AcRS2</strain>
    </source>
</reference>
<evidence type="ECO:0000259" key="16">
    <source>
        <dbReference type="Pfam" id="PF17432"/>
    </source>
</evidence>
<dbReference type="PANTHER" id="PTHR46322:SF1">
    <property type="entry name" value="PUROMYCIN-SENSITIVE AMINOPEPTIDASE"/>
    <property type="match status" value="1"/>
</dbReference>
<keyword evidence="6 18" id="KW-0031">Aminopeptidase</keyword>
<evidence type="ECO:0000256" key="5">
    <source>
        <dbReference type="ARBA" id="ARBA00015611"/>
    </source>
</evidence>
<evidence type="ECO:0000313" key="19">
    <source>
        <dbReference type="Proteomes" id="UP000553343"/>
    </source>
</evidence>
<evidence type="ECO:0000313" key="18">
    <source>
        <dbReference type="EMBL" id="NWH04849.1"/>
    </source>
</evidence>
<dbReference type="InterPro" id="IPR012779">
    <property type="entry name" value="Peptidase_M1_pepN"/>
</dbReference>
<comment type="caution">
    <text evidence="18">The sequence shown here is derived from an EMBL/GenBank/DDBJ whole genome shotgun (WGS) entry which is preliminary data.</text>
</comment>
<evidence type="ECO:0000256" key="2">
    <source>
        <dbReference type="ARBA" id="ARBA00001947"/>
    </source>
</evidence>
<dbReference type="InterPro" id="IPR042097">
    <property type="entry name" value="Aminopeptidase_N-like_N_sf"/>
</dbReference>
<protein>
    <recommendedName>
        <fullName evidence="5">Aminopeptidase N</fullName>
        <ecNumber evidence="4">3.4.11.2</ecNumber>
    </recommendedName>
    <alternativeName>
        <fullName evidence="12">Alpha-aminoacylpeptide hydrolase</fullName>
    </alternativeName>
</protein>
<keyword evidence="19" id="KW-1185">Reference proteome</keyword>
<accession>A0A850SUM8</accession>
<dbReference type="Gene3D" id="1.25.50.10">
    <property type="entry name" value="Peptidase M1, alanyl aminopeptidase, C-terminal domain"/>
    <property type="match status" value="1"/>
</dbReference>
<evidence type="ECO:0000256" key="8">
    <source>
        <dbReference type="ARBA" id="ARBA00022723"/>
    </source>
</evidence>
<dbReference type="Gene3D" id="1.10.390.10">
    <property type="entry name" value="Neutral Protease Domain 2"/>
    <property type="match status" value="1"/>
</dbReference>
<evidence type="ECO:0000256" key="9">
    <source>
        <dbReference type="ARBA" id="ARBA00022801"/>
    </source>
</evidence>
<comment type="similarity">
    <text evidence="3">Belongs to the peptidase M1 family.</text>
</comment>
<dbReference type="GO" id="GO:0016285">
    <property type="term" value="F:alanyl aminopeptidase activity"/>
    <property type="evidence" value="ECO:0007669"/>
    <property type="project" value="UniProtKB-EC"/>
</dbReference>
<feature type="domain" description="Peptidase M1 alanyl aminopeptidase Ig-like fold" evidence="15">
    <location>
        <begin position="448"/>
        <end position="541"/>
    </location>
</feature>
<dbReference type="Pfam" id="PF17900">
    <property type="entry name" value="Peptidase_M1_N"/>
    <property type="match status" value="1"/>
</dbReference>
<sequence length="868" mass="99123">MNEHKKIHLKDYRPFEFIVDHVDLVFDIRDDHTRVTSKLKMKKDPARANETTPLVLNKGTFDIISVVAGDMVLLPGEYKSDDEIFSLVATPDIFELEITNILKPDENTALEGLYRSGSILCTQCEAQGFRNITPYPDRPDVMAPFSCTIVADKTRYPVLLSNGNLVKSGDLDNNRHFAVWEDPFKKPCYLFALVAGDLDVLEDRFTTASGRDVALKIYSEKENIDRCSHAMTSLKQAMAWDEKRFGREYDLDLYQIVAINDFNAGAMENKGLNIFNAKYVLADPQTATDDDFMGIQGVIAHEYFHNWTGNRITLKNWFQLSLKEGLTVFRDQEFSSDMNSRPVQRISDVKKLMAAQFPEDSGPMVHPVRPDAYIKMDNFYTMTVYEKGAEVIRMIYQLLGQALFRTGMDLYFEKFDGMAVTLEDFVGVMAKVSGRNLDQFFRWYTQSGTPAVSMTRQYDENTKSMSLTFTQATSPDRNQSEKKPFHIPVRIALINRAGETVKQDALYELTQETDTFKFENVPADIYPSVFREFTAPVRLTTDFSDQDLAFLMARDTDPFNQWHAAQTLFVNEIKNLVTAIQAGNPMAVSAGLVNAFSLALEENQKDRAFLSRALALPQETEIKDHFEIIDVEAIHQARTFLKQTLAQKLTSEFKTVYELCRSANSDDISGGAMADRSLKNLCLSYLGSLANNDVQDIVQKQFEHAGNMTDEFAAFKILSHMNADVRDKACPAFYDKWQARTLVIDKWFSVQAQSSLEDTLDQVKKLTTHKDFTMANPNKVRALIFAFAMNNPMHFHRVDGQGYEFTAERILMLDKINPQTAARLCSCFNLWKRYDENRQAMMKKQLETMAEQKELSRNLYEIVSRALE</sequence>
<dbReference type="Proteomes" id="UP000553343">
    <property type="component" value="Unassembled WGS sequence"/>
</dbReference>
<dbReference type="Gene3D" id="2.60.40.1840">
    <property type="match status" value="1"/>
</dbReference>
<dbReference type="EMBL" id="JACADJ010000019">
    <property type="protein sequence ID" value="NWH04849.1"/>
    <property type="molecule type" value="Genomic_DNA"/>
</dbReference>
<dbReference type="InterPro" id="IPR027268">
    <property type="entry name" value="Peptidase_M4/M1_CTD_sf"/>
</dbReference>
<proteinExistence type="inferred from homology"/>
<feature type="domain" description="Aminopeptidase N-like N-terminal" evidence="17">
    <location>
        <begin position="23"/>
        <end position="190"/>
    </location>
</feature>
<dbReference type="Pfam" id="PF01433">
    <property type="entry name" value="Peptidase_M1"/>
    <property type="match status" value="1"/>
</dbReference>
<name>A0A850SUM8_9BACT</name>
<dbReference type="FunFam" id="3.30.2010.30:FF:000002">
    <property type="entry name" value="Putative aminopeptidase N"/>
    <property type="match status" value="1"/>
</dbReference>
<dbReference type="SUPFAM" id="SSF55486">
    <property type="entry name" value="Metalloproteases ('zincins'), catalytic domain"/>
    <property type="match status" value="1"/>
</dbReference>
<keyword evidence="10" id="KW-0862">Zinc</keyword>
<comment type="catalytic activity">
    <reaction evidence="1">
        <text>Release of an N-terminal amino acid, Xaa-|-Yaa- from a peptide, amide or arylamide. Xaa is preferably Ala, but may be most amino acids including Pro (slow action). When a terminal hydrophobic residue is followed by a prolyl residue, the two may be released as an intact Xaa-Pro dipeptide.</text>
        <dbReference type="EC" id="3.4.11.2"/>
    </reaction>
</comment>
<evidence type="ECO:0000256" key="10">
    <source>
        <dbReference type="ARBA" id="ARBA00022833"/>
    </source>
</evidence>
<dbReference type="CDD" id="cd09600">
    <property type="entry name" value="M1_APN"/>
    <property type="match status" value="1"/>
</dbReference>
<dbReference type="Gene3D" id="3.30.2010.30">
    <property type="match status" value="1"/>
</dbReference>
<dbReference type="AlphaFoldDB" id="A0A850SUM8"/>
<dbReference type="GO" id="GO:0008270">
    <property type="term" value="F:zinc ion binding"/>
    <property type="evidence" value="ECO:0007669"/>
    <property type="project" value="InterPro"/>
</dbReference>
<dbReference type="InterPro" id="IPR035414">
    <property type="entry name" value="Peptidase_M1_pepN_Ig-like"/>
</dbReference>